<dbReference type="Pfam" id="PF02142">
    <property type="entry name" value="MGS"/>
    <property type="match status" value="1"/>
</dbReference>
<dbReference type="GO" id="GO:0003937">
    <property type="term" value="F:IMP cyclohydrolase activity"/>
    <property type="evidence" value="ECO:0007669"/>
    <property type="project" value="UniProtKB-UniRule"/>
</dbReference>
<dbReference type="SUPFAM" id="SSF52335">
    <property type="entry name" value="Methylglyoxal synthase-like"/>
    <property type="match status" value="1"/>
</dbReference>
<dbReference type="GO" id="GO:0005829">
    <property type="term" value="C:cytosol"/>
    <property type="evidence" value="ECO:0007669"/>
    <property type="project" value="TreeGrafter"/>
</dbReference>
<dbReference type="EC" id="3.5.4.10" evidence="10"/>
<feature type="domain" description="MGS-like" evidence="11">
    <location>
        <begin position="5"/>
        <end position="155"/>
    </location>
</feature>
<proteinExistence type="inferred from homology"/>
<dbReference type="GO" id="GO:0004643">
    <property type="term" value="F:phosphoribosylaminoimidazolecarboxamide formyltransferase activity"/>
    <property type="evidence" value="ECO:0007669"/>
    <property type="project" value="UniProtKB-UniRule"/>
</dbReference>
<dbReference type="InterPro" id="IPR016193">
    <property type="entry name" value="Cytidine_deaminase-like"/>
</dbReference>
<protein>
    <recommendedName>
        <fullName evidence="10">Bifunctional purine biosynthesis protein PurH</fullName>
    </recommendedName>
    <domain>
        <recommendedName>
            <fullName evidence="10">Phosphoribosylaminoimidazolecarboxamide formyltransferase</fullName>
            <ecNumber evidence="10">2.1.2.3</ecNumber>
        </recommendedName>
        <alternativeName>
            <fullName evidence="10">AICAR transformylase</fullName>
        </alternativeName>
    </domain>
    <domain>
        <recommendedName>
            <fullName evidence="10">IMP cyclohydrolase</fullName>
            <ecNumber evidence="10">3.5.4.10</ecNumber>
        </recommendedName>
        <alternativeName>
            <fullName evidence="10">ATIC</fullName>
        </alternativeName>
        <alternativeName>
            <fullName evidence="10">IMP synthase</fullName>
        </alternativeName>
        <alternativeName>
            <fullName evidence="10">Inosinicase</fullName>
        </alternativeName>
    </domain>
</protein>
<dbReference type="NCBIfam" id="NF002049">
    <property type="entry name" value="PRK00881.1"/>
    <property type="match status" value="1"/>
</dbReference>
<comment type="pathway">
    <text evidence="1 10">Purine metabolism; IMP biosynthesis via de novo pathway; IMP from 5-formamido-1-(5-phospho-D-ribosyl)imidazole-4-carboxamide: step 1/1.</text>
</comment>
<dbReference type="NCBIfam" id="TIGR00355">
    <property type="entry name" value="purH"/>
    <property type="match status" value="1"/>
</dbReference>
<keyword evidence="7 10" id="KW-0511">Multifunctional enzyme</keyword>
<comment type="pathway">
    <text evidence="2 10">Purine metabolism; IMP biosynthesis via de novo pathway; 5-formamido-1-(5-phospho-D-ribosyl)imidazole-4-carboxamide from 5-amino-1-(5-phospho-D-ribosyl)imidazole-4-carboxamide (10-formyl THF route): step 1/1.</text>
</comment>
<dbReference type="HAMAP" id="MF_00139">
    <property type="entry name" value="PurH"/>
    <property type="match status" value="1"/>
</dbReference>
<comment type="caution">
    <text evidence="12">The sequence shown here is derived from an EMBL/GenBank/DDBJ whole genome shotgun (WGS) entry which is preliminary data.</text>
</comment>
<dbReference type="PANTHER" id="PTHR11692:SF0">
    <property type="entry name" value="BIFUNCTIONAL PURINE BIOSYNTHESIS PROTEIN ATIC"/>
    <property type="match status" value="1"/>
</dbReference>
<dbReference type="Proteomes" id="UP000237968">
    <property type="component" value="Unassembled WGS sequence"/>
</dbReference>
<accession>A0A2S9XEC2</accession>
<dbReference type="EC" id="2.1.2.3" evidence="10"/>
<comment type="similarity">
    <text evidence="3 10">Belongs to the PurH family.</text>
</comment>
<keyword evidence="6 10" id="KW-0378">Hydrolase</keyword>
<dbReference type="FunFam" id="3.40.140.20:FF:000001">
    <property type="entry name" value="Bifunctional purine biosynthesis protein PurH"/>
    <property type="match status" value="1"/>
</dbReference>
<dbReference type="Pfam" id="PF01808">
    <property type="entry name" value="AICARFT_IMPCHas"/>
    <property type="match status" value="1"/>
</dbReference>
<keyword evidence="4 10" id="KW-0808">Transferase</keyword>
<dbReference type="Gene3D" id="3.40.50.1380">
    <property type="entry name" value="Methylglyoxal synthase-like domain"/>
    <property type="match status" value="1"/>
</dbReference>
<evidence type="ECO:0000313" key="12">
    <source>
        <dbReference type="EMBL" id="PRP91031.1"/>
    </source>
</evidence>
<evidence type="ECO:0000256" key="4">
    <source>
        <dbReference type="ARBA" id="ARBA00022679"/>
    </source>
</evidence>
<evidence type="ECO:0000256" key="8">
    <source>
        <dbReference type="ARBA" id="ARBA00050488"/>
    </source>
</evidence>
<dbReference type="GO" id="GO:0006189">
    <property type="term" value="P:'de novo' IMP biosynthetic process"/>
    <property type="evidence" value="ECO:0007669"/>
    <property type="project" value="UniProtKB-UniRule"/>
</dbReference>
<evidence type="ECO:0000256" key="6">
    <source>
        <dbReference type="ARBA" id="ARBA00022801"/>
    </source>
</evidence>
<dbReference type="PROSITE" id="PS51855">
    <property type="entry name" value="MGS"/>
    <property type="match status" value="1"/>
</dbReference>
<dbReference type="UniPathway" id="UPA00074">
    <property type="reaction ID" value="UER00133"/>
</dbReference>
<evidence type="ECO:0000313" key="13">
    <source>
        <dbReference type="Proteomes" id="UP000237968"/>
    </source>
</evidence>
<dbReference type="SMART" id="SM00798">
    <property type="entry name" value="AICARFT_IMPCHas"/>
    <property type="match status" value="1"/>
</dbReference>
<dbReference type="AlphaFoldDB" id="A0A2S9XEC2"/>
<sequence>MWYRASVPTPAPLRRALVSVSDKSQLDVLAELLIAHKVEVLSTGGTHRALAELGVAVVKVSEFTGAPEILDGRVKTLHPKIHGGILALPTEDHARELELHQIAPIDLVVVNLYPFRETIRKPGCSFADAIENIDIGGPTMVRAAAKNWGRVGVVVDPNDYARLAEVLAEHGGALPDSVRRSFARKAFAHTASYDAAIADYLARHDDEGQAIDAAAITPGLFVSGEPLVELRYGENPHQPARFFRTDYAAAEQTGLDRALIHQGKALSYNNLLDADAALGLIRDLHAGLPEGGRAAAVFKHLSPCGAALGSREESLAETFIRARQADAESAFGGIVSVSEAVDAATAERLVETFLEVVIAPGYSPEARKILAKKKRLRVLELPEMFSPSSGPPPLRLRSVAGGVLVQREDLIGVAAKDGQVPTERSPSAAELTSLDLGQRVAKHVRSNAIVLVREGATVGIGGGQTSRVEAVRQAISRAGDAAKGAVLASDAFFPFRDSIDAIAAAGVTAVVQPGGSMRDAEVIAACDEHGVAMVFTGERHFRH</sequence>
<evidence type="ECO:0000256" key="7">
    <source>
        <dbReference type="ARBA" id="ARBA00023268"/>
    </source>
</evidence>
<evidence type="ECO:0000256" key="3">
    <source>
        <dbReference type="ARBA" id="ARBA00007667"/>
    </source>
</evidence>
<reference evidence="12 13" key="1">
    <citation type="submission" date="2018-03" db="EMBL/GenBank/DDBJ databases">
        <title>Draft Genome Sequences of the Obligatory Marine Myxobacteria Enhygromyxa salina SWB005.</title>
        <authorList>
            <person name="Poehlein A."/>
            <person name="Moghaddam J.A."/>
            <person name="Harms H."/>
            <person name="Alanjari M."/>
            <person name="Koenig G.M."/>
            <person name="Daniel R."/>
            <person name="Schaeberle T.F."/>
        </authorList>
    </citation>
    <scope>NUCLEOTIDE SEQUENCE [LARGE SCALE GENOMIC DNA]</scope>
    <source>
        <strain evidence="12 13">SWB005</strain>
    </source>
</reference>
<comment type="catalytic activity">
    <reaction evidence="8 10">
        <text>(6R)-10-formyltetrahydrofolate + 5-amino-1-(5-phospho-beta-D-ribosyl)imidazole-4-carboxamide = 5-formamido-1-(5-phospho-D-ribosyl)imidazole-4-carboxamide + (6S)-5,6,7,8-tetrahydrofolate</text>
        <dbReference type="Rhea" id="RHEA:22192"/>
        <dbReference type="ChEBI" id="CHEBI:57453"/>
        <dbReference type="ChEBI" id="CHEBI:58467"/>
        <dbReference type="ChEBI" id="CHEBI:58475"/>
        <dbReference type="ChEBI" id="CHEBI:195366"/>
        <dbReference type="EC" id="2.1.2.3"/>
    </reaction>
</comment>
<evidence type="ECO:0000259" key="11">
    <source>
        <dbReference type="PROSITE" id="PS51855"/>
    </source>
</evidence>
<evidence type="ECO:0000256" key="10">
    <source>
        <dbReference type="HAMAP-Rule" id="MF_00139"/>
    </source>
</evidence>
<name>A0A2S9XEC2_9BACT</name>
<comment type="domain">
    <text evidence="10">The IMP cyclohydrolase activity resides in the N-terminal region.</text>
</comment>
<dbReference type="FunFam" id="3.40.50.1380:FF:000001">
    <property type="entry name" value="Bifunctional purine biosynthesis protein PurH"/>
    <property type="match status" value="1"/>
</dbReference>
<dbReference type="InterPro" id="IPR002695">
    <property type="entry name" value="PurH-like"/>
</dbReference>
<evidence type="ECO:0000256" key="5">
    <source>
        <dbReference type="ARBA" id="ARBA00022755"/>
    </source>
</evidence>
<dbReference type="InterPro" id="IPR024051">
    <property type="entry name" value="AICAR_Tfase_dup_dom_sf"/>
</dbReference>
<dbReference type="CDD" id="cd01421">
    <property type="entry name" value="IMPCH"/>
    <property type="match status" value="1"/>
</dbReference>
<keyword evidence="13" id="KW-1185">Reference proteome</keyword>
<comment type="catalytic activity">
    <reaction evidence="9 10">
        <text>IMP + H2O = 5-formamido-1-(5-phospho-D-ribosyl)imidazole-4-carboxamide</text>
        <dbReference type="Rhea" id="RHEA:18445"/>
        <dbReference type="ChEBI" id="CHEBI:15377"/>
        <dbReference type="ChEBI" id="CHEBI:58053"/>
        <dbReference type="ChEBI" id="CHEBI:58467"/>
        <dbReference type="EC" id="3.5.4.10"/>
    </reaction>
</comment>
<dbReference type="SUPFAM" id="SSF53927">
    <property type="entry name" value="Cytidine deaminase-like"/>
    <property type="match status" value="1"/>
</dbReference>
<evidence type="ECO:0000256" key="9">
    <source>
        <dbReference type="ARBA" id="ARBA00050687"/>
    </source>
</evidence>
<dbReference type="Gene3D" id="3.40.140.20">
    <property type="match status" value="2"/>
</dbReference>
<dbReference type="PIRSF" id="PIRSF000414">
    <property type="entry name" value="AICARFT_IMPCHas"/>
    <property type="match status" value="1"/>
</dbReference>
<dbReference type="OrthoDB" id="9802065at2"/>
<dbReference type="PANTHER" id="PTHR11692">
    <property type="entry name" value="BIFUNCTIONAL PURINE BIOSYNTHESIS PROTEIN PURH"/>
    <property type="match status" value="1"/>
</dbReference>
<dbReference type="SMART" id="SM00851">
    <property type="entry name" value="MGS"/>
    <property type="match status" value="1"/>
</dbReference>
<evidence type="ECO:0000256" key="1">
    <source>
        <dbReference type="ARBA" id="ARBA00004844"/>
    </source>
</evidence>
<dbReference type="InterPro" id="IPR011607">
    <property type="entry name" value="MGS-like_dom"/>
</dbReference>
<dbReference type="InterPro" id="IPR036914">
    <property type="entry name" value="MGS-like_dom_sf"/>
</dbReference>
<dbReference type="EMBL" id="PVNK01000261">
    <property type="protein sequence ID" value="PRP91031.1"/>
    <property type="molecule type" value="Genomic_DNA"/>
</dbReference>
<gene>
    <name evidence="10 12" type="primary">purH</name>
    <name evidence="12" type="ORF">ENSA5_59440</name>
</gene>
<keyword evidence="5 10" id="KW-0658">Purine biosynthesis</keyword>
<evidence type="ECO:0000256" key="2">
    <source>
        <dbReference type="ARBA" id="ARBA00004954"/>
    </source>
</evidence>
<organism evidence="12 13">
    <name type="scientific">Enhygromyxa salina</name>
    <dbReference type="NCBI Taxonomy" id="215803"/>
    <lineage>
        <taxon>Bacteria</taxon>
        <taxon>Pseudomonadati</taxon>
        <taxon>Myxococcota</taxon>
        <taxon>Polyangia</taxon>
        <taxon>Nannocystales</taxon>
        <taxon>Nannocystaceae</taxon>
        <taxon>Enhygromyxa</taxon>
    </lineage>
</organism>